<gene>
    <name evidence="1" type="ORF">Syun_004811</name>
</gene>
<evidence type="ECO:0000313" key="2">
    <source>
        <dbReference type="Proteomes" id="UP001420932"/>
    </source>
</evidence>
<dbReference type="PANTHER" id="PTHR34046">
    <property type="entry name" value="OS06G0218800 PROTEIN"/>
    <property type="match status" value="1"/>
</dbReference>
<dbReference type="EMBL" id="JBBNAF010000002">
    <property type="protein sequence ID" value="KAK9163909.1"/>
    <property type="molecule type" value="Genomic_DNA"/>
</dbReference>
<dbReference type="PANTHER" id="PTHR34046:SF19">
    <property type="entry name" value="RAPIDLY ELICITED PROTEIN, PUTATIVE-RELATED"/>
    <property type="match status" value="1"/>
</dbReference>
<organism evidence="1 2">
    <name type="scientific">Stephania yunnanensis</name>
    <dbReference type="NCBI Taxonomy" id="152371"/>
    <lineage>
        <taxon>Eukaryota</taxon>
        <taxon>Viridiplantae</taxon>
        <taxon>Streptophyta</taxon>
        <taxon>Embryophyta</taxon>
        <taxon>Tracheophyta</taxon>
        <taxon>Spermatophyta</taxon>
        <taxon>Magnoliopsida</taxon>
        <taxon>Ranunculales</taxon>
        <taxon>Menispermaceae</taxon>
        <taxon>Menispermoideae</taxon>
        <taxon>Cissampelideae</taxon>
        <taxon>Stephania</taxon>
    </lineage>
</organism>
<accession>A0AAP0L724</accession>
<keyword evidence="2" id="KW-1185">Reference proteome</keyword>
<protein>
    <submittedName>
        <fullName evidence="1">Uncharacterized protein</fullName>
    </submittedName>
</protein>
<reference evidence="1 2" key="1">
    <citation type="submission" date="2024-01" db="EMBL/GenBank/DDBJ databases">
        <title>Genome assemblies of Stephania.</title>
        <authorList>
            <person name="Yang L."/>
        </authorList>
    </citation>
    <scope>NUCLEOTIDE SEQUENCE [LARGE SCALE GENOMIC DNA]</scope>
    <source>
        <strain evidence="1">YNDBR</strain>
        <tissue evidence="1">Leaf</tissue>
    </source>
</reference>
<comment type="caution">
    <text evidence="1">The sequence shown here is derived from an EMBL/GenBank/DDBJ whole genome shotgun (WGS) entry which is preliminary data.</text>
</comment>
<evidence type="ECO:0000313" key="1">
    <source>
        <dbReference type="EMBL" id="KAK9163909.1"/>
    </source>
</evidence>
<dbReference type="Proteomes" id="UP001420932">
    <property type="component" value="Unassembled WGS sequence"/>
</dbReference>
<dbReference type="AlphaFoldDB" id="A0AAP0L724"/>
<sequence length="140" mass="15472">MCLGEKLSNLTSTKTSSTTITSSSNAYIFNSSSMSSSLSSAMSTSSRSSPSRDAHVKLHGPVSVLVSGKNGLQRSRSMAFAEARKRVDYGDDHRLIKEKKKGFWSRLLGTSNKSFDHRRRDPLMQYSRTMKEARVTGLMA</sequence>
<proteinExistence type="predicted"/>
<name>A0AAP0L724_9MAGN</name>